<dbReference type="AlphaFoldDB" id="W0RBW2"/>
<evidence type="ECO:0008006" key="3">
    <source>
        <dbReference type="Google" id="ProtNLM"/>
    </source>
</evidence>
<dbReference type="InterPro" id="IPR019903">
    <property type="entry name" value="RIC_family"/>
</dbReference>
<dbReference type="SUPFAM" id="SSF140683">
    <property type="entry name" value="SP0561-like"/>
    <property type="match status" value="1"/>
</dbReference>
<dbReference type="InterPro" id="IPR038062">
    <property type="entry name" value="ScdA-like_N_sf"/>
</dbReference>
<gene>
    <name evidence="1" type="ORF">J421_0405</name>
</gene>
<dbReference type="RefSeq" id="WP_025409492.1">
    <property type="nucleotide sequence ID" value="NZ_CP007128.1"/>
</dbReference>
<evidence type="ECO:0000313" key="2">
    <source>
        <dbReference type="Proteomes" id="UP000019151"/>
    </source>
</evidence>
<dbReference type="EMBL" id="CP007128">
    <property type="protein sequence ID" value="AHG87942.1"/>
    <property type="molecule type" value="Genomic_DNA"/>
</dbReference>
<evidence type="ECO:0000313" key="1">
    <source>
        <dbReference type="EMBL" id="AHG87942.1"/>
    </source>
</evidence>
<dbReference type="Gene3D" id="1.10.3910.10">
    <property type="entry name" value="SP0561-like"/>
    <property type="match status" value="1"/>
</dbReference>
<proteinExistence type="predicted"/>
<dbReference type="Proteomes" id="UP000019151">
    <property type="component" value="Chromosome"/>
</dbReference>
<organism evidence="1 2">
    <name type="scientific">Gemmatirosa kalamazoonensis</name>
    <dbReference type="NCBI Taxonomy" id="861299"/>
    <lineage>
        <taxon>Bacteria</taxon>
        <taxon>Pseudomonadati</taxon>
        <taxon>Gemmatimonadota</taxon>
        <taxon>Gemmatimonadia</taxon>
        <taxon>Gemmatimonadales</taxon>
        <taxon>Gemmatimonadaceae</taxon>
        <taxon>Gemmatirosa</taxon>
    </lineage>
</organism>
<sequence length="75" mass="8102">MNQSSIRIPRVDEARSVNELLRDHPETAVVFNAFGIDACCGGARSLRDAAADDGADLAILLGTLERTIHQSQVRP</sequence>
<dbReference type="HOGENOM" id="CLU_192875_0_0_0"/>
<protein>
    <recommendedName>
        <fullName evidence="3">Iron-sulfur cluster repair di-iron protein</fullName>
    </recommendedName>
</protein>
<name>W0RBW2_9BACT</name>
<dbReference type="KEGG" id="gba:J421_0405"/>
<dbReference type="Pfam" id="PF04405">
    <property type="entry name" value="ScdA_N"/>
    <property type="match status" value="1"/>
</dbReference>
<keyword evidence="2" id="KW-1185">Reference proteome</keyword>
<dbReference type="InParanoid" id="W0RBW2"/>
<dbReference type="STRING" id="861299.J421_0405"/>
<reference evidence="1 2" key="1">
    <citation type="journal article" date="2014" name="Genome Announc.">
        <title>Genome Sequence and Methylome of Soil Bacterium Gemmatirosa kalamazoonensis KBS708T, a Member of the Rarely Cultivated Gemmatimonadetes Phylum.</title>
        <authorList>
            <person name="Debruyn J.M."/>
            <person name="Radosevich M."/>
            <person name="Wommack K.E."/>
            <person name="Polson S.W."/>
            <person name="Hauser L.J."/>
            <person name="Fawaz M.N."/>
            <person name="Korlach J."/>
            <person name="Tsai Y.C."/>
        </authorList>
    </citation>
    <scope>NUCLEOTIDE SEQUENCE [LARGE SCALE GENOMIC DNA]</scope>
    <source>
        <strain evidence="1 2">KBS708</strain>
    </source>
</reference>
<dbReference type="eggNOG" id="ENOG5033M15">
    <property type="taxonomic scope" value="Bacteria"/>
</dbReference>
<accession>W0RBW2</accession>